<comment type="subcellular location">
    <subcellularLocation>
        <location evidence="1">Cell membrane</location>
        <topology evidence="1">Multi-pass membrane protein</topology>
    </subcellularLocation>
</comment>
<evidence type="ECO:0000256" key="3">
    <source>
        <dbReference type="ARBA" id="ARBA00022606"/>
    </source>
</evidence>
<dbReference type="PANTHER" id="PTHR21137:SF44">
    <property type="entry name" value="ODORANT RECEPTOR 13A-RELATED"/>
    <property type="match status" value="1"/>
</dbReference>
<proteinExistence type="predicted"/>
<keyword evidence="6 11" id="KW-1133">Transmembrane helix</keyword>
<evidence type="ECO:0000256" key="1">
    <source>
        <dbReference type="ARBA" id="ARBA00004651"/>
    </source>
</evidence>
<keyword evidence="7 11" id="KW-0472">Membrane</keyword>
<dbReference type="AlphaFoldDB" id="A0A7R8UBQ2"/>
<evidence type="ECO:0000256" key="9">
    <source>
        <dbReference type="ARBA" id="ARBA00023224"/>
    </source>
</evidence>
<feature type="transmembrane region" description="Helical" evidence="11">
    <location>
        <begin position="44"/>
        <end position="66"/>
    </location>
</feature>
<dbReference type="Pfam" id="PF02949">
    <property type="entry name" value="7tm_6"/>
    <property type="match status" value="1"/>
</dbReference>
<feature type="transmembrane region" description="Helical" evidence="11">
    <location>
        <begin position="72"/>
        <end position="92"/>
    </location>
</feature>
<evidence type="ECO:0000256" key="6">
    <source>
        <dbReference type="ARBA" id="ARBA00022989"/>
    </source>
</evidence>
<dbReference type="OrthoDB" id="8185860at2759"/>
<evidence type="ECO:0000256" key="10">
    <source>
        <dbReference type="ARBA" id="ARBA00038679"/>
    </source>
</evidence>
<sequence>MASKVKILKFRDFMGIPVIFYKTMGIEAFATQVNYGVFEAIFQFFIFHLGTWNLILIIIGEIIYLLKSFGSFANFLQITALLPCIGVCVGSVGKIMTVWSKKAQLKPILHQLENMFPRNLVEQEEFQIGTYRKHVPRVIIPCTAVSMLAVWVFNLYEFFESSINYFLKGYFRKLYPYFVWYPFDDQSNIAYPLVYLHQCYAGYVAVGSSLATDLLLCCVINQLRMHFDFISRQFLKMIPKGGRNDVRHMKQLIEHHIRILRISDEVNDVFGLSTLYIFVSSSLIICLTGFQVSAGITNRDLVKYLLFLAYQSVSVFMVCYHGDMIIDSVSNTFSKPRNE</sequence>
<feature type="transmembrane region" description="Helical" evidence="11">
    <location>
        <begin position="269"/>
        <end position="290"/>
    </location>
</feature>
<evidence type="ECO:0008006" key="14">
    <source>
        <dbReference type="Google" id="ProtNLM"/>
    </source>
</evidence>
<keyword evidence="5" id="KW-0552">Olfaction</keyword>
<evidence type="ECO:0000256" key="5">
    <source>
        <dbReference type="ARBA" id="ARBA00022725"/>
    </source>
</evidence>
<dbReference type="EMBL" id="LR899009">
    <property type="protein sequence ID" value="CAD7077822.1"/>
    <property type="molecule type" value="Genomic_DNA"/>
</dbReference>
<comment type="subunit">
    <text evidence="10">Interacts with Orco. Complexes exist early in the endomembrane system in olfactory sensory neurons (OSNs), coupling these complexes to the conserved ciliary trafficking pathway.</text>
</comment>
<evidence type="ECO:0000256" key="2">
    <source>
        <dbReference type="ARBA" id="ARBA00022475"/>
    </source>
</evidence>
<evidence type="ECO:0000256" key="8">
    <source>
        <dbReference type="ARBA" id="ARBA00023170"/>
    </source>
</evidence>
<evidence type="ECO:0000256" key="7">
    <source>
        <dbReference type="ARBA" id="ARBA00023136"/>
    </source>
</evidence>
<dbReference type="GO" id="GO:0005886">
    <property type="term" value="C:plasma membrane"/>
    <property type="evidence" value="ECO:0007669"/>
    <property type="project" value="UniProtKB-SubCell"/>
</dbReference>
<keyword evidence="2" id="KW-1003">Cell membrane</keyword>
<dbReference type="GO" id="GO:0004984">
    <property type="term" value="F:olfactory receptor activity"/>
    <property type="evidence" value="ECO:0007669"/>
    <property type="project" value="InterPro"/>
</dbReference>
<evidence type="ECO:0000256" key="11">
    <source>
        <dbReference type="SAM" id="Phobius"/>
    </source>
</evidence>
<dbReference type="PANTHER" id="PTHR21137">
    <property type="entry name" value="ODORANT RECEPTOR"/>
    <property type="match status" value="1"/>
</dbReference>
<keyword evidence="3" id="KW-0716">Sensory transduction</keyword>
<keyword evidence="9" id="KW-0807">Transducer</keyword>
<evidence type="ECO:0000256" key="4">
    <source>
        <dbReference type="ARBA" id="ARBA00022692"/>
    </source>
</evidence>
<feature type="transmembrane region" description="Helical" evidence="11">
    <location>
        <begin position="138"/>
        <end position="156"/>
    </location>
</feature>
<organism evidence="12 13">
    <name type="scientific">Hermetia illucens</name>
    <name type="common">Black soldier fly</name>
    <dbReference type="NCBI Taxonomy" id="343691"/>
    <lineage>
        <taxon>Eukaryota</taxon>
        <taxon>Metazoa</taxon>
        <taxon>Ecdysozoa</taxon>
        <taxon>Arthropoda</taxon>
        <taxon>Hexapoda</taxon>
        <taxon>Insecta</taxon>
        <taxon>Pterygota</taxon>
        <taxon>Neoptera</taxon>
        <taxon>Endopterygota</taxon>
        <taxon>Diptera</taxon>
        <taxon>Brachycera</taxon>
        <taxon>Stratiomyomorpha</taxon>
        <taxon>Stratiomyidae</taxon>
        <taxon>Hermetiinae</taxon>
        <taxon>Hermetia</taxon>
    </lineage>
</organism>
<dbReference type="GO" id="GO:0005549">
    <property type="term" value="F:odorant binding"/>
    <property type="evidence" value="ECO:0007669"/>
    <property type="project" value="InterPro"/>
</dbReference>
<keyword evidence="4 11" id="KW-0812">Transmembrane</keyword>
<keyword evidence="8" id="KW-0675">Receptor</keyword>
<gene>
    <name evidence="12" type="ORF">HERILL_LOCUS1133</name>
</gene>
<reference evidence="12 13" key="1">
    <citation type="submission" date="2020-11" db="EMBL/GenBank/DDBJ databases">
        <authorList>
            <person name="Wallbank WR R."/>
            <person name="Pardo Diaz C."/>
            <person name="Kozak K."/>
            <person name="Martin S."/>
            <person name="Jiggins C."/>
            <person name="Moest M."/>
            <person name="Warren A I."/>
            <person name="Generalovic N T."/>
            <person name="Byers J.R.P. K."/>
            <person name="Montejo-Kovacevich G."/>
            <person name="Yen C E."/>
        </authorList>
    </citation>
    <scope>NUCLEOTIDE SEQUENCE [LARGE SCALE GENOMIC DNA]</scope>
</reference>
<name>A0A7R8UBQ2_HERIL</name>
<evidence type="ECO:0000313" key="12">
    <source>
        <dbReference type="EMBL" id="CAD7077822.1"/>
    </source>
</evidence>
<protein>
    <recommendedName>
        <fullName evidence="14">Odorant receptor</fullName>
    </recommendedName>
</protein>
<dbReference type="GO" id="GO:0007165">
    <property type="term" value="P:signal transduction"/>
    <property type="evidence" value="ECO:0007669"/>
    <property type="project" value="UniProtKB-KW"/>
</dbReference>
<feature type="transmembrane region" description="Helical" evidence="11">
    <location>
        <begin position="302"/>
        <end position="320"/>
    </location>
</feature>
<keyword evidence="13" id="KW-1185">Reference proteome</keyword>
<evidence type="ECO:0000313" key="13">
    <source>
        <dbReference type="Proteomes" id="UP000594454"/>
    </source>
</evidence>
<accession>A0A7R8UBQ2</accession>
<dbReference type="FunCoup" id="A0A7R8UBQ2">
    <property type="interactions" value="29"/>
</dbReference>
<dbReference type="InterPro" id="IPR004117">
    <property type="entry name" value="7tm6_olfct_rcpt"/>
</dbReference>
<dbReference type="InParanoid" id="A0A7R8UBQ2"/>
<dbReference type="Proteomes" id="UP000594454">
    <property type="component" value="Chromosome 1"/>
</dbReference>